<evidence type="ECO:0000256" key="7">
    <source>
        <dbReference type="SAM" id="Phobius"/>
    </source>
</evidence>
<dbReference type="EMBL" id="SWDV01000040">
    <property type="protein sequence ID" value="TLX71434.1"/>
    <property type="molecule type" value="Genomic_DNA"/>
</dbReference>
<feature type="transmembrane region" description="Helical" evidence="7">
    <location>
        <begin position="199"/>
        <end position="218"/>
    </location>
</feature>
<keyword evidence="3" id="KW-1003">Cell membrane</keyword>
<feature type="transmembrane region" description="Helical" evidence="7">
    <location>
        <begin position="32"/>
        <end position="60"/>
    </location>
</feature>
<evidence type="ECO:0000256" key="4">
    <source>
        <dbReference type="ARBA" id="ARBA00022692"/>
    </source>
</evidence>
<feature type="transmembrane region" description="Helical" evidence="7">
    <location>
        <begin position="122"/>
        <end position="141"/>
    </location>
</feature>
<keyword evidence="6 7" id="KW-0472">Membrane</keyword>
<name>A0A5R9QNZ3_9PSED</name>
<evidence type="ECO:0000256" key="5">
    <source>
        <dbReference type="ARBA" id="ARBA00022989"/>
    </source>
</evidence>
<reference evidence="8 9" key="1">
    <citation type="submission" date="2019-04" db="EMBL/GenBank/DDBJ databases">
        <authorList>
            <person name="Li M."/>
        </authorList>
    </citation>
    <scope>NUCLEOTIDE SEQUENCE [LARGE SCALE GENOMIC DNA]</scope>
    <source>
        <strain evidence="8 9">LAM1902</strain>
    </source>
</reference>
<dbReference type="Proteomes" id="UP000306635">
    <property type="component" value="Unassembled WGS sequence"/>
</dbReference>
<dbReference type="OrthoDB" id="7029558at2"/>
<proteinExistence type="inferred from homology"/>
<gene>
    <name evidence="8" type="ORF">FAS41_25085</name>
</gene>
<evidence type="ECO:0000313" key="9">
    <source>
        <dbReference type="Proteomes" id="UP000306635"/>
    </source>
</evidence>
<organism evidence="8 9">
    <name type="scientific">Pseudomonas nicosulfuronedens</name>
    <dbReference type="NCBI Taxonomy" id="2571105"/>
    <lineage>
        <taxon>Bacteria</taxon>
        <taxon>Pseudomonadati</taxon>
        <taxon>Pseudomonadota</taxon>
        <taxon>Gammaproteobacteria</taxon>
        <taxon>Pseudomonadales</taxon>
        <taxon>Pseudomonadaceae</taxon>
        <taxon>Pseudomonas</taxon>
    </lineage>
</organism>
<dbReference type="Gene3D" id="1.10.3430.10">
    <property type="entry name" value="Ammonium transporter AmtB like domains"/>
    <property type="match status" value="1"/>
</dbReference>
<feature type="transmembrane region" description="Helical" evidence="7">
    <location>
        <begin position="172"/>
        <end position="193"/>
    </location>
</feature>
<evidence type="ECO:0000256" key="1">
    <source>
        <dbReference type="ARBA" id="ARBA00004651"/>
    </source>
</evidence>
<evidence type="ECO:0000313" key="8">
    <source>
        <dbReference type="EMBL" id="TLX71434.1"/>
    </source>
</evidence>
<comment type="similarity">
    <text evidence="2">Belongs to the urea transporter family.</text>
</comment>
<protein>
    <submittedName>
        <fullName evidence="8">Urea transporter</fullName>
    </submittedName>
</protein>
<evidence type="ECO:0000256" key="2">
    <source>
        <dbReference type="ARBA" id="ARBA00005914"/>
    </source>
</evidence>
<keyword evidence="4 7" id="KW-0812">Transmembrane</keyword>
<dbReference type="AlphaFoldDB" id="A0A5R9QNZ3"/>
<dbReference type="Pfam" id="PF03253">
    <property type="entry name" value="UT"/>
    <property type="match status" value="1"/>
</dbReference>
<comment type="caution">
    <text evidence="8">The sequence shown here is derived from an EMBL/GenBank/DDBJ whole genome shotgun (WGS) entry which is preliminary data.</text>
</comment>
<dbReference type="RefSeq" id="WP_138526058.1">
    <property type="nucleotide sequence ID" value="NZ_JAOCBK010000018.1"/>
</dbReference>
<keyword evidence="9" id="KW-1185">Reference proteome</keyword>
<evidence type="ECO:0000256" key="3">
    <source>
        <dbReference type="ARBA" id="ARBA00022475"/>
    </source>
</evidence>
<dbReference type="GO" id="GO:0005886">
    <property type="term" value="C:plasma membrane"/>
    <property type="evidence" value="ECO:0007669"/>
    <property type="project" value="UniProtKB-SubCell"/>
</dbReference>
<dbReference type="GO" id="GO:0015204">
    <property type="term" value="F:urea transmembrane transporter activity"/>
    <property type="evidence" value="ECO:0007669"/>
    <property type="project" value="InterPro"/>
</dbReference>
<dbReference type="PANTHER" id="PTHR10464">
    <property type="entry name" value="UREA TRANSPORTER"/>
    <property type="match status" value="1"/>
</dbReference>
<keyword evidence="5 7" id="KW-1133">Transmembrane helix</keyword>
<dbReference type="PANTHER" id="PTHR10464:SF4">
    <property type="entry name" value="UREA TRANSPORTER"/>
    <property type="match status" value="1"/>
</dbReference>
<sequence length="305" mass="31776">MPLTSILNKQFLSTRLIGFGQIYLQADARFGLILLLTIAWAAPPLLPGALLGALLGPLTARFVREPQADIDAGLHDYNPILIGLLLPFLFQWSLGLVMLTIAAILTGVAVQAVLLRQSRRRFGLPAYTSAFVLLGWVSSALGKAIGLVPAAGAACLSCGAVNPLLDSSALGFGEVIFLGEPLAGLTIALGLLLVERRAAFWALAGTVGALALAPLFDLPAASAQAGLLGLNGALAGIALSLRFRSPLAPLCGILLAVLLQPGFALVGLPAFTAPFILACWLVILGQRTLEALLRDPQRENSGPRV</sequence>
<dbReference type="InterPro" id="IPR004937">
    <property type="entry name" value="Urea_transporter"/>
</dbReference>
<comment type="subcellular location">
    <subcellularLocation>
        <location evidence="1">Cell membrane</location>
        <topology evidence="1">Multi-pass membrane protein</topology>
    </subcellularLocation>
</comment>
<dbReference type="InterPro" id="IPR029020">
    <property type="entry name" value="Ammonium/urea_transptr"/>
</dbReference>
<feature type="transmembrane region" description="Helical" evidence="7">
    <location>
        <begin position="80"/>
        <end position="110"/>
    </location>
</feature>
<evidence type="ECO:0000256" key="6">
    <source>
        <dbReference type="ARBA" id="ARBA00023136"/>
    </source>
</evidence>
<accession>A0A5R9QNZ3</accession>
<feature type="transmembrane region" description="Helical" evidence="7">
    <location>
        <begin position="263"/>
        <end position="284"/>
    </location>
</feature>